<evidence type="ECO:0000256" key="3">
    <source>
        <dbReference type="ARBA" id="ARBA00022833"/>
    </source>
</evidence>
<evidence type="ECO:0000259" key="6">
    <source>
        <dbReference type="PROSITE" id="PS51999"/>
    </source>
</evidence>
<protein>
    <recommendedName>
        <fullName evidence="6">GRF-type domain-containing protein</fullName>
    </recommendedName>
</protein>
<dbReference type="Pfam" id="PF06839">
    <property type="entry name" value="Zn_ribbon_GRF"/>
    <property type="match status" value="1"/>
</dbReference>
<keyword evidence="3" id="KW-0862">Zinc</keyword>
<evidence type="ECO:0000256" key="1">
    <source>
        <dbReference type="ARBA" id="ARBA00022723"/>
    </source>
</evidence>
<feature type="region of interest" description="Disordered" evidence="5">
    <location>
        <begin position="1"/>
        <end position="22"/>
    </location>
</feature>
<dbReference type="InParanoid" id="A0A0D0DP49"/>
<accession>A0A0D0DP49</accession>
<dbReference type="AlphaFoldDB" id="A0A0D0DP49"/>
<evidence type="ECO:0000256" key="5">
    <source>
        <dbReference type="SAM" id="MobiDB-lite"/>
    </source>
</evidence>
<gene>
    <name evidence="7" type="ORF">PAXRUDRAFT_828687</name>
</gene>
<dbReference type="PANTHER" id="PTHR33680:SF1">
    <property type="entry name" value="OS05G0489500 PROTEIN"/>
    <property type="match status" value="1"/>
</dbReference>
<dbReference type="EMBL" id="KN825163">
    <property type="protein sequence ID" value="KIK93703.1"/>
    <property type="molecule type" value="Genomic_DNA"/>
</dbReference>
<dbReference type="HOGENOM" id="CLU_2441511_0_0_1"/>
<evidence type="ECO:0000313" key="8">
    <source>
        <dbReference type="Proteomes" id="UP000054538"/>
    </source>
</evidence>
<feature type="domain" description="GRF-type" evidence="6">
    <location>
        <begin position="23"/>
        <end position="66"/>
    </location>
</feature>
<dbReference type="OrthoDB" id="5418639at2759"/>
<keyword evidence="8" id="KW-1185">Reference proteome</keyword>
<evidence type="ECO:0000313" key="7">
    <source>
        <dbReference type="EMBL" id="KIK93703.1"/>
    </source>
</evidence>
<organism evidence="7 8">
    <name type="scientific">Paxillus rubicundulus Ve08.2h10</name>
    <dbReference type="NCBI Taxonomy" id="930991"/>
    <lineage>
        <taxon>Eukaryota</taxon>
        <taxon>Fungi</taxon>
        <taxon>Dikarya</taxon>
        <taxon>Basidiomycota</taxon>
        <taxon>Agaricomycotina</taxon>
        <taxon>Agaricomycetes</taxon>
        <taxon>Agaricomycetidae</taxon>
        <taxon>Boletales</taxon>
        <taxon>Paxilineae</taxon>
        <taxon>Paxillaceae</taxon>
        <taxon>Paxillus</taxon>
    </lineage>
</organism>
<evidence type="ECO:0000256" key="4">
    <source>
        <dbReference type="PROSITE-ProRule" id="PRU01343"/>
    </source>
</evidence>
<keyword evidence="2 4" id="KW-0863">Zinc-finger</keyword>
<evidence type="ECO:0000256" key="2">
    <source>
        <dbReference type="ARBA" id="ARBA00022771"/>
    </source>
</evidence>
<proteinExistence type="predicted"/>
<dbReference type="PROSITE" id="PS51999">
    <property type="entry name" value="ZF_GRF"/>
    <property type="match status" value="1"/>
</dbReference>
<name>A0A0D0DP49_9AGAM</name>
<dbReference type="Proteomes" id="UP000054538">
    <property type="component" value="Unassembled WGS sequence"/>
</dbReference>
<sequence length="90" mass="9969">MASSPSQVQPAHPAGPDSPIIRCNHGEQAVKRTSSTAKHLKREFYCCKRPRGDPTRCDFWHWADDPLLKQKITPVSTPQIGVLKGGFKSS</sequence>
<reference evidence="8" key="2">
    <citation type="submission" date="2015-01" db="EMBL/GenBank/DDBJ databases">
        <title>Evolutionary Origins and Diversification of the Mycorrhizal Mutualists.</title>
        <authorList>
            <consortium name="DOE Joint Genome Institute"/>
            <consortium name="Mycorrhizal Genomics Consortium"/>
            <person name="Kohler A."/>
            <person name="Kuo A."/>
            <person name="Nagy L.G."/>
            <person name="Floudas D."/>
            <person name="Copeland A."/>
            <person name="Barry K.W."/>
            <person name="Cichocki N."/>
            <person name="Veneault-Fourrey C."/>
            <person name="LaButti K."/>
            <person name="Lindquist E.A."/>
            <person name="Lipzen A."/>
            <person name="Lundell T."/>
            <person name="Morin E."/>
            <person name="Murat C."/>
            <person name="Riley R."/>
            <person name="Ohm R."/>
            <person name="Sun H."/>
            <person name="Tunlid A."/>
            <person name="Henrissat B."/>
            <person name="Grigoriev I.V."/>
            <person name="Hibbett D.S."/>
            <person name="Martin F."/>
        </authorList>
    </citation>
    <scope>NUCLEOTIDE SEQUENCE [LARGE SCALE GENOMIC DNA]</scope>
    <source>
        <strain evidence="8">Ve08.2h10</strain>
    </source>
</reference>
<reference evidence="7 8" key="1">
    <citation type="submission" date="2014-04" db="EMBL/GenBank/DDBJ databases">
        <authorList>
            <consortium name="DOE Joint Genome Institute"/>
            <person name="Kuo A."/>
            <person name="Kohler A."/>
            <person name="Jargeat P."/>
            <person name="Nagy L.G."/>
            <person name="Floudas D."/>
            <person name="Copeland A."/>
            <person name="Barry K.W."/>
            <person name="Cichocki N."/>
            <person name="Veneault-Fourrey C."/>
            <person name="LaButti K."/>
            <person name="Lindquist E.A."/>
            <person name="Lipzen A."/>
            <person name="Lundell T."/>
            <person name="Morin E."/>
            <person name="Murat C."/>
            <person name="Sun H."/>
            <person name="Tunlid A."/>
            <person name="Henrissat B."/>
            <person name="Grigoriev I.V."/>
            <person name="Hibbett D.S."/>
            <person name="Martin F."/>
            <person name="Nordberg H.P."/>
            <person name="Cantor M.N."/>
            <person name="Hua S.X."/>
        </authorList>
    </citation>
    <scope>NUCLEOTIDE SEQUENCE [LARGE SCALE GENOMIC DNA]</scope>
    <source>
        <strain evidence="7 8">Ve08.2h10</strain>
    </source>
</reference>
<dbReference type="PANTHER" id="PTHR33680">
    <property type="entry name" value="OS07G0190500 PROTEIN"/>
    <property type="match status" value="1"/>
</dbReference>
<keyword evidence="1" id="KW-0479">Metal-binding</keyword>
<dbReference type="GO" id="GO:0008270">
    <property type="term" value="F:zinc ion binding"/>
    <property type="evidence" value="ECO:0007669"/>
    <property type="project" value="UniProtKB-KW"/>
</dbReference>
<dbReference type="InterPro" id="IPR010666">
    <property type="entry name" value="Znf_GRF"/>
</dbReference>